<sequence>MKNQKPKTFGVLGLPRSDGKSRVSLSESFPTKNHDFPSPSRRWGLGPGPSPPRQSHLKPHQRPPPAPQTRPRSAYPTSVYRRTSVGQGT</sequence>
<proteinExistence type="predicted"/>
<name>A0ABN7B795_9HEMI</name>
<dbReference type="EMBL" id="AP028918">
    <property type="protein sequence ID" value="BES99016.1"/>
    <property type="molecule type" value="Genomic_DNA"/>
</dbReference>
<protein>
    <submittedName>
        <fullName evidence="2">Uncharacterized protein</fullName>
    </submittedName>
</protein>
<organism evidence="2 3">
    <name type="scientific">Nesidiocoris tenuis</name>
    <dbReference type="NCBI Taxonomy" id="355587"/>
    <lineage>
        <taxon>Eukaryota</taxon>
        <taxon>Metazoa</taxon>
        <taxon>Ecdysozoa</taxon>
        <taxon>Arthropoda</taxon>
        <taxon>Hexapoda</taxon>
        <taxon>Insecta</taxon>
        <taxon>Pterygota</taxon>
        <taxon>Neoptera</taxon>
        <taxon>Paraneoptera</taxon>
        <taxon>Hemiptera</taxon>
        <taxon>Heteroptera</taxon>
        <taxon>Panheteroptera</taxon>
        <taxon>Cimicomorpha</taxon>
        <taxon>Miridae</taxon>
        <taxon>Dicyphina</taxon>
        <taxon>Nesidiocoris</taxon>
    </lineage>
</organism>
<feature type="compositionally biased region" description="Polar residues" evidence="1">
    <location>
        <begin position="80"/>
        <end position="89"/>
    </location>
</feature>
<evidence type="ECO:0000256" key="1">
    <source>
        <dbReference type="SAM" id="MobiDB-lite"/>
    </source>
</evidence>
<reference evidence="2 3" key="1">
    <citation type="submission" date="2023-09" db="EMBL/GenBank/DDBJ databases">
        <title>Nesidiocoris tenuis whole genome shotgun sequence.</title>
        <authorList>
            <person name="Shibata T."/>
            <person name="Shimoda M."/>
            <person name="Kobayashi T."/>
            <person name="Uehara T."/>
        </authorList>
    </citation>
    <scope>NUCLEOTIDE SEQUENCE [LARGE SCALE GENOMIC DNA]</scope>
    <source>
        <strain evidence="2 3">Japan</strain>
    </source>
</reference>
<gene>
    <name evidence="2" type="ORF">NTJ_11831</name>
</gene>
<feature type="region of interest" description="Disordered" evidence="1">
    <location>
        <begin position="1"/>
        <end position="89"/>
    </location>
</feature>
<keyword evidence="3" id="KW-1185">Reference proteome</keyword>
<evidence type="ECO:0000313" key="2">
    <source>
        <dbReference type="EMBL" id="BES99016.1"/>
    </source>
</evidence>
<accession>A0ABN7B795</accession>
<dbReference type="Proteomes" id="UP001307889">
    <property type="component" value="Chromosome 10"/>
</dbReference>
<evidence type="ECO:0000313" key="3">
    <source>
        <dbReference type="Proteomes" id="UP001307889"/>
    </source>
</evidence>